<keyword evidence="9" id="KW-0862">Zinc</keyword>
<dbReference type="PROSITE" id="PS50089">
    <property type="entry name" value="ZF_RING_2"/>
    <property type="match status" value="1"/>
</dbReference>
<keyword evidence="10" id="KW-0539">Nucleus</keyword>
<name>A0A0R3SPQ7_HYMDI</name>
<dbReference type="Proteomes" id="UP000274504">
    <property type="component" value="Unassembled WGS sequence"/>
</dbReference>
<evidence type="ECO:0000313" key="14">
    <source>
        <dbReference type="EMBL" id="VUZ53237.1"/>
    </source>
</evidence>
<proteinExistence type="predicted"/>
<keyword evidence="4" id="KW-0808">Transferase</keyword>
<dbReference type="OrthoDB" id="426657at2759"/>
<keyword evidence="8" id="KW-0833">Ubl conjugation pathway</keyword>
<dbReference type="PROSITE" id="PS00518">
    <property type="entry name" value="ZF_RING_1"/>
    <property type="match status" value="1"/>
</dbReference>
<evidence type="ECO:0000313" key="15">
    <source>
        <dbReference type="Proteomes" id="UP000274504"/>
    </source>
</evidence>
<sequence length="250" mass="28685">MSNSEGLTCPVCLNVYFRPINLPCGHILCEVCLERSLQEATLGCPICRHRLSNWKRHVTNLSNCINRRLEEKIKRLFPQYYINKQMGLDTTLCESELETLRNITNDPSPQIRIAPPGAIRAEYEEAIAKASELSVQEEADLAMSRYMLLESVDSVDDNDENIYPLESTTIENLSQNHLSFVRRLDLLSRNRFRPPGKIKHKPVIKRRFRSALKFRSSPKKAPALLNTYNLRSKAVLTCSEILRKKVSAKQ</sequence>
<dbReference type="STRING" id="6216.A0A0R3SPQ7"/>
<dbReference type="InterPro" id="IPR051657">
    <property type="entry name" value="RNF168/RNF169_E3_ubiq-ligase"/>
</dbReference>
<evidence type="ECO:0000313" key="17">
    <source>
        <dbReference type="WBParaSite" id="HDID_0000696601-mRNA-1"/>
    </source>
</evidence>
<dbReference type="GO" id="GO:0005634">
    <property type="term" value="C:nucleus"/>
    <property type="evidence" value="ECO:0007669"/>
    <property type="project" value="UniProtKB-SubCell"/>
</dbReference>
<dbReference type="PANTHER" id="PTHR23328">
    <property type="entry name" value="RING-TYPE DOMAIN-CONTAINING PROTEIN"/>
    <property type="match status" value="1"/>
</dbReference>
<dbReference type="Pfam" id="PF13445">
    <property type="entry name" value="zf-RING_UBOX"/>
    <property type="match status" value="1"/>
</dbReference>
<dbReference type="InterPro" id="IPR013083">
    <property type="entry name" value="Znf_RING/FYVE/PHD"/>
</dbReference>
<evidence type="ECO:0000256" key="2">
    <source>
        <dbReference type="ARBA" id="ARBA00004123"/>
    </source>
</evidence>
<dbReference type="GO" id="GO:0006302">
    <property type="term" value="P:double-strand break repair"/>
    <property type="evidence" value="ECO:0007669"/>
    <property type="project" value="TreeGrafter"/>
</dbReference>
<protein>
    <recommendedName>
        <fullName evidence="3">RING-type E3 ubiquitin transferase</fullName>
        <ecNumber evidence="3">2.3.2.27</ecNumber>
    </recommendedName>
</protein>
<dbReference type="GO" id="GO:0035861">
    <property type="term" value="C:site of double-strand break"/>
    <property type="evidence" value="ECO:0007669"/>
    <property type="project" value="TreeGrafter"/>
</dbReference>
<keyword evidence="16" id="KW-1185">Reference proteome</keyword>
<evidence type="ECO:0000256" key="7">
    <source>
        <dbReference type="ARBA" id="ARBA00022771"/>
    </source>
</evidence>
<evidence type="ECO:0000313" key="16">
    <source>
        <dbReference type="Proteomes" id="UP000321570"/>
    </source>
</evidence>
<keyword evidence="5" id="KW-0479">Metal-binding</keyword>
<reference evidence="13 15" key="2">
    <citation type="submission" date="2018-11" db="EMBL/GenBank/DDBJ databases">
        <authorList>
            <consortium name="Pathogen Informatics"/>
        </authorList>
    </citation>
    <scope>NUCLEOTIDE SEQUENCE [LARGE SCALE GENOMIC DNA]</scope>
</reference>
<dbReference type="PANTHER" id="PTHR23328:SF0">
    <property type="entry name" value="RING-TYPE DOMAIN-CONTAINING PROTEIN"/>
    <property type="match status" value="1"/>
</dbReference>
<reference evidence="14 16" key="3">
    <citation type="submission" date="2019-07" db="EMBL/GenBank/DDBJ databases">
        <authorList>
            <person name="Jastrzebski P J."/>
            <person name="Paukszto L."/>
            <person name="Jastrzebski P J."/>
        </authorList>
    </citation>
    <scope>NUCLEOTIDE SEQUENCE [LARGE SCALE GENOMIC DNA]</scope>
    <source>
        <strain evidence="14 16">WMS-il1</strain>
    </source>
</reference>
<dbReference type="EC" id="2.3.2.27" evidence="3"/>
<comment type="catalytic activity">
    <reaction evidence="1">
        <text>S-ubiquitinyl-[E2 ubiquitin-conjugating enzyme]-L-cysteine + [acceptor protein]-L-lysine = [E2 ubiquitin-conjugating enzyme]-L-cysteine + N(6)-ubiquitinyl-[acceptor protein]-L-lysine.</text>
        <dbReference type="EC" id="2.3.2.27"/>
    </reaction>
</comment>
<dbReference type="GO" id="GO:0061630">
    <property type="term" value="F:ubiquitin protein ligase activity"/>
    <property type="evidence" value="ECO:0007669"/>
    <property type="project" value="UniProtKB-EC"/>
</dbReference>
<dbReference type="EMBL" id="UYSG01010891">
    <property type="protein sequence ID" value="VDL59282.1"/>
    <property type="molecule type" value="Genomic_DNA"/>
</dbReference>
<keyword evidence="7 11" id="KW-0863">Zinc-finger</keyword>
<dbReference type="InterPro" id="IPR017907">
    <property type="entry name" value="Znf_RING_CS"/>
</dbReference>
<organism evidence="17">
    <name type="scientific">Hymenolepis diminuta</name>
    <name type="common">Rat tapeworm</name>
    <dbReference type="NCBI Taxonomy" id="6216"/>
    <lineage>
        <taxon>Eukaryota</taxon>
        <taxon>Metazoa</taxon>
        <taxon>Spiralia</taxon>
        <taxon>Lophotrochozoa</taxon>
        <taxon>Platyhelminthes</taxon>
        <taxon>Cestoda</taxon>
        <taxon>Eucestoda</taxon>
        <taxon>Cyclophyllidea</taxon>
        <taxon>Hymenolepididae</taxon>
        <taxon>Hymenolepis</taxon>
    </lineage>
</organism>
<dbReference type="EMBL" id="CABIJS010000555">
    <property type="protein sequence ID" value="VUZ53237.1"/>
    <property type="molecule type" value="Genomic_DNA"/>
</dbReference>
<dbReference type="SMART" id="SM00184">
    <property type="entry name" value="RING"/>
    <property type="match status" value="1"/>
</dbReference>
<evidence type="ECO:0000313" key="13">
    <source>
        <dbReference type="EMBL" id="VDL59282.1"/>
    </source>
</evidence>
<accession>A0A0R3SPQ7</accession>
<dbReference type="WBParaSite" id="HDID_0000696601-mRNA-1">
    <property type="protein sequence ID" value="HDID_0000696601-mRNA-1"/>
    <property type="gene ID" value="HDID_0000696601"/>
</dbReference>
<evidence type="ECO:0000256" key="4">
    <source>
        <dbReference type="ARBA" id="ARBA00022679"/>
    </source>
</evidence>
<evidence type="ECO:0000256" key="3">
    <source>
        <dbReference type="ARBA" id="ARBA00012483"/>
    </source>
</evidence>
<evidence type="ECO:0000256" key="9">
    <source>
        <dbReference type="ARBA" id="ARBA00022833"/>
    </source>
</evidence>
<evidence type="ECO:0000256" key="5">
    <source>
        <dbReference type="ARBA" id="ARBA00022723"/>
    </source>
</evidence>
<evidence type="ECO:0000256" key="10">
    <source>
        <dbReference type="ARBA" id="ARBA00023242"/>
    </source>
</evidence>
<dbReference type="AlphaFoldDB" id="A0A0R3SPQ7"/>
<evidence type="ECO:0000256" key="1">
    <source>
        <dbReference type="ARBA" id="ARBA00000900"/>
    </source>
</evidence>
<feature type="domain" description="RING-type" evidence="12">
    <location>
        <begin position="9"/>
        <end position="48"/>
    </location>
</feature>
<comment type="subcellular location">
    <subcellularLocation>
        <location evidence="2">Nucleus</location>
    </subcellularLocation>
</comment>
<dbReference type="SUPFAM" id="SSF57850">
    <property type="entry name" value="RING/U-box"/>
    <property type="match status" value="1"/>
</dbReference>
<dbReference type="GO" id="GO:0008270">
    <property type="term" value="F:zinc ion binding"/>
    <property type="evidence" value="ECO:0007669"/>
    <property type="project" value="UniProtKB-KW"/>
</dbReference>
<evidence type="ECO:0000259" key="12">
    <source>
        <dbReference type="PROSITE" id="PS50089"/>
    </source>
</evidence>
<dbReference type="InterPro" id="IPR001841">
    <property type="entry name" value="Znf_RING"/>
</dbReference>
<evidence type="ECO:0000256" key="8">
    <source>
        <dbReference type="ARBA" id="ARBA00022786"/>
    </source>
</evidence>
<reference evidence="17" key="1">
    <citation type="submission" date="2017-02" db="UniProtKB">
        <authorList>
            <consortium name="WormBaseParasite"/>
        </authorList>
    </citation>
    <scope>IDENTIFICATION</scope>
</reference>
<dbReference type="Gene3D" id="3.30.40.10">
    <property type="entry name" value="Zinc/RING finger domain, C3HC4 (zinc finger)"/>
    <property type="match status" value="1"/>
</dbReference>
<gene>
    <name evidence="13" type="ORF">HDID_LOCUS6964</name>
    <name evidence="14" type="ORF">WMSIL1_LOCUS11802</name>
</gene>
<dbReference type="Proteomes" id="UP000321570">
    <property type="component" value="Unassembled WGS sequence"/>
</dbReference>
<keyword evidence="6" id="KW-0227">DNA damage</keyword>
<evidence type="ECO:0000256" key="11">
    <source>
        <dbReference type="PROSITE-ProRule" id="PRU00175"/>
    </source>
</evidence>
<dbReference type="GO" id="GO:0031491">
    <property type="term" value="F:nucleosome binding"/>
    <property type="evidence" value="ECO:0007669"/>
    <property type="project" value="TreeGrafter"/>
</dbReference>
<dbReference type="InterPro" id="IPR027370">
    <property type="entry name" value="Znf-RING_euk"/>
</dbReference>
<evidence type="ECO:0000256" key="6">
    <source>
        <dbReference type="ARBA" id="ARBA00022763"/>
    </source>
</evidence>